<evidence type="ECO:0000256" key="1">
    <source>
        <dbReference type="SAM" id="MobiDB-lite"/>
    </source>
</evidence>
<gene>
    <name evidence="2" type="ORF">CASFOL_010723</name>
</gene>
<reference evidence="3" key="1">
    <citation type="journal article" date="2024" name="IScience">
        <title>Strigolactones Initiate the Formation of Haustorium-like Structures in Castilleja.</title>
        <authorList>
            <person name="Buerger M."/>
            <person name="Peterson D."/>
            <person name="Chory J."/>
        </authorList>
    </citation>
    <scope>NUCLEOTIDE SEQUENCE [LARGE SCALE GENOMIC DNA]</scope>
</reference>
<organism evidence="2 3">
    <name type="scientific">Castilleja foliolosa</name>
    <dbReference type="NCBI Taxonomy" id="1961234"/>
    <lineage>
        <taxon>Eukaryota</taxon>
        <taxon>Viridiplantae</taxon>
        <taxon>Streptophyta</taxon>
        <taxon>Embryophyta</taxon>
        <taxon>Tracheophyta</taxon>
        <taxon>Spermatophyta</taxon>
        <taxon>Magnoliopsida</taxon>
        <taxon>eudicotyledons</taxon>
        <taxon>Gunneridae</taxon>
        <taxon>Pentapetalae</taxon>
        <taxon>asterids</taxon>
        <taxon>lamiids</taxon>
        <taxon>Lamiales</taxon>
        <taxon>Orobanchaceae</taxon>
        <taxon>Pedicularideae</taxon>
        <taxon>Castillejinae</taxon>
        <taxon>Castilleja</taxon>
    </lineage>
</organism>
<dbReference type="AlphaFoldDB" id="A0ABD3DTX5"/>
<proteinExistence type="predicted"/>
<keyword evidence="3" id="KW-1185">Reference proteome</keyword>
<sequence length="63" mass="7346">MSFSRSRSGRLQTPTLEFWRNQRAIYGLDRTITGIEEGRINPDPQMKGNQSTPRGKRKRRQPS</sequence>
<evidence type="ECO:0000313" key="3">
    <source>
        <dbReference type="Proteomes" id="UP001632038"/>
    </source>
</evidence>
<feature type="compositionally biased region" description="Basic residues" evidence="1">
    <location>
        <begin position="54"/>
        <end position="63"/>
    </location>
</feature>
<protein>
    <submittedName>
        <fullName evidence="2">Uncharacterized protein</fullName>
    </submittedName>
</protein>
<evidence type="ECO:0000313" key="2">
    <source>
        <dbReference type="EMBL" id="KAL3645543.1"/>
    </source>
</evidence>
<feature type="region of interest" description="Disordered" evidence="1">
    <location>
        <begin position="36"/>
        <end position="63"/>
    </location>
</feature>
<comment type="caution">
    <text evidence="2">The sequence shown here is derived from an EMBL/GenBank/DDBJ whole genome shotgun (WGS) entry which is preliminary data.</text>
</comment>
<name>A0ABD3DTX5_9LAMI</name>
<dbReference type="EMBL" id="JAVIJP010000013">
    <property type="protein sequence ID" value="KAL3645543.1"/>
    <property type="molecule type" value="Genomic_DNA"/>
</dbReference>
<dbReference type="Proteomes" id="UP001632038">
    <property type="component" value="Unassembled WGS sequence"/>
</dbReference>
<accession>A0ABD3DTX5</accession>